<protein>
    <submittedName>
        <fullName evidence="1">Uncharacterized protein</fullName>
    </submittedName>
</protein>
<organism evidence="1 2">
    <name type="scientific">Actinomadura rudentiformis</name>
    <dbReference type="NCBI Taxonomy" id="359158"/>
    <lineage>
        <taxon>Bacteria</taxon>
        <taxon>Bacillati</taxon>
        <taxon>Actinomycetota</taxon>
        <taxon>Actinomycetes</taxon>
        <taxon>Streptosporangiales</taxon>
        <taxon>Thermomonosporaceae</taxon>
        <taxon>Actinomadura</taxon>
    </lineage>
</organism>
<name>A0A6H9YF90_9ACTN</name>
<dbReference type="RefSeq" id="WP_151567194.1">
    <property type="nucleotide sequence ID" value="NZ_WBMT01000022.1"/>
</dbReference>
<keyword evidence="2" id="KW-1185">Reference proteome</keyword>
<reference evidence="1 2" key="1">
    <citation type="submission" date="2019-09" db="EMBL/GenBank/DDBJ databases">
        <title>Actinomadura physcomitrii sp. nov., a novel actinomycete isolated from moss [Physcomitrium sphaericum (Ludw) Fuernr].</title>
        <authorList>
            <person name="Zhuang X."/>
            <person name="Liu C."/>
        </authorList>
    </citation>
    <scope>NUCLEOTIDE SEQUENCE [LARGE SCALE GENOMIC DNA]</scope>
    <source>
        <strain evidence="1 2">HMC1</strain>
    </source>
</reference>
<accession>A0A6H9YF90</accession>
<gene>
    <name evidence="1" type="ORF">F8566_38455</name>
</gene>
<dbReference type="AlphaFoldDB" id="A0A6H9YF90"/>
<dbReference type="Proteomes" id="UP000468735">
    <property type="component" value="Unassembled WGS sequence"/>
</dbReference>
<evidence type="ECO:0000313" key="2">
    <source>
        <dbReference type="Proteomes" id="UP000468735"/>
    </source>
</evidence>
<comment type="caution">
    <text evidence="1">The sequence shown here is derived from an EMBL/GenBank/DDBJ whole genome shotgun (WGS) entry which is preliminary data.</text>
</comment>
<proteinExistence type="predicted"/>
<dbReference type="EMBL" id="WBMT01000022">
    <property type="protein sequence ID" value="KAB2342434.1"/>
    <property type="molecule type" value="Genomic_DNA"/>
</dbReference>
<dbReference type="OrthoDB" id="4190452at2"/>
<evidence type="ECO:0000313" key="1">
    <source>
        <dbReference type="EMBL" id="KAB2342434.1"/>
    </source>
</evidence>
<sequence>MTAPTRPLPHVLPQVDAIRGYITQVAEALDARDLDVRNVWLDPMCPRDATFILGTHALVWNESEGFIRGAFVSGAPGERTVLADPVPLGGGVLLEPGHAAWLIENGRVEAPTAYRPFALVRDGLDDKLAGYEV</sequence>